<dbReference type="RefSeq" id="WP_254181989.1">
    <property type="nucleotide sequence ID" value="NZ_JANARS010000005.1"/>
</dbReference>
<evidence type="ECO:0000259" key="2">
    <source>
        <dbReference type="PROSITE" id="PS50975"/>
    </source>
</evidence>
<gene>
    <name evidence="3" type="ORF">NCI01_13430</name>
</gene>
<keyword evidence="4" id="KW-1185">Reference proteome</keyword>
<dbReference type="InterPro" id="IPR038752">
    <property type="entry name" value="IQCH"/>
</dbReference>
<dbReference type="InterPro" id="IPR011761">
    <property type="entry name" value="ATP-grasp"/>
</dbReference>
<name>A0ABT1KZP6_9ACTN</name>
<accession>A0ABT1KZP6</accession>
<dbReference type="Pfam" id="PF24923">
    <property type="entry name" value="ATP-grasp_IQCH"/>
    <property type="match status" value="2"/>
</dbReference>
<comment type="caution">
    <text evidence="3">The sequence shown here is derived from an EMBL/GenBank/DDBJ whole genome shotgun (WGS) entry which is preliminary data.</text>
</comment>
<dbReference type="EMBL" id="JANARS010000005">
    <property type="protein sequence ID" value="MCP3422799.1"/>
    <property type="molecule type" value="Genomic_DNA"/>
</dbReference>
<dbReference type="PANTHER" id="PTHR14465:SF0">
    <property type="entry name" value="IQ DOMAIN-CONTAINING PROTEIN H"/>
    <property type="match status" value="1"/>
</dbReference>
<sequence length="525" mass="57369">MDTRMDETAATLADLDEEQRYALFDHFQQHLPEVWNVMRRDRPEESAVVVPSISLERTTASSGTLMQAMEERALFQLLLLRQPMLTLVYVTSSPIADEIVDYYLGLLPGVIPSNARRRLRLVSVGDASTRPLSQKVLDRPRVLRRIRELIPDRSVSHLIPYTTTELERDVAISLGIPMYGSDPRLAPLGSKSGCRRLFAEVGVDAPVGAEGLRTVDDLVTAVAAMRADRPTLAEVIVKTDEGVSGSGNALVDLSGLPVRGDPGEAPALRARIRELRPEAPDLDVDGFLAAFERLGGVVEERITGTALTSPSVQMRVLPDRTVELLSTHDQLLGGASGQQYLGCVFPADPAYSRLITEPAMAVGRDLAQRGVLGRFAVDFVAVRDGADDWTAYAIELNLRKGGTTHPFLTLQFLVGGEYDGDAGLYRTASGAPKFLVATDHLEDDRLKALTPRDVFDVVVRRRLHFDHSHKTGVVFHMLSCVTECGRLGMTAIGDSPEQAWQTYQDATEALLEEAALARVPGTLPT</sequence>
<dbReference type="PROSITE" id="PS50975">
    <property type="entry name" value="ATP_GRASP"/>
    <property type="match status" value="1"/>
</dbReference>
<dbReference type="InterPro" id="IPR056855">
    <property type="entry name" value="ATP-grasp_IQCH"/>
</dbReference>
<dbReference type="GO" id="GO:0016874">
    <property type="term" value="F:ligase activity"/>
    <property type="evidence" value="ECO:0007669"/>
    <property type="project" value="UniProtKB-KW"/>
</dbReference>
<dbReference type="InterPro" id="IPR041356">
    <property type="entry name" value="PGM1_C"/>
</dbReference>
<evidence type="ECO:0000313" key="3">
    <source>
        <dbReference type="EMBL" id="MCP3422799.1"/>
    </source>
</evidence>
<keyword evidence="1" id="KW-0547">Nucleotide-binding</keyword>
<evidence type="ECO:0000256" key="1">
    <source>
        <dbReference type="PROSITE-ProRule" id="PRU00409"/>
    </source>
</evidence>
<proteinExistence type="predicted"/>
<keyword evidence="3" id="KW-0436">Ligase</keyword>
<dbReference type="PANTHER" id="PTHR14465">
    <property type="entry name" value="IQ DOMAIN-CONTAINING PROTEIN H"/>
    <property type="match status" value="1"/>
</dbReference>
<dbReference type="Proteomes" id="UP001204524">
    <property type="component" value="Unassembled WGS sequence"/>
</dbReference>
<feature type="domain" description="ATP-grasp" evidence="2">
    <location>
        <begin position="195"/>
        <end position="429"/>
    </location>
</feature>
<organism evidence="3 4">
    <name type="scientific">Nocardioides pinisoli</name>
    <dbReference type="NCBI Taxonomy" id="2950279"/>
    <lineage>
        <taxon>Bacteria</taxon>
        <taxon>Bacillati</taxon>
        <taxon>Actinomycetota</taxon>
        <taxon>Actinomycetes</taxon>
        <taxon>Propionibacteriales</taxon>
        <taxon>Nocardioidaceae</taxon>
        <taxon>Nocardioides</taxon>
    </lineage>
</organism>
<dbReference type="Pfam" id="PF18105">
    <property type="entry name" value="PGM1_C"/>
    <property type="match status" value="1"/>
</dbReference>
<reference evidence="3 4" key="1">
    <citation type="submission" date="2022-06" db="EMBL/GenBank/DDBJ databases">
        <authorList>
            <person name="So Y."/>
        </authorList>
    </citation>
    <scope>NUCLEOTIDE SEQUENCE [LARGE SCALE GENOMIC DNA]</scope>
    <source>
        <strain evidence="3 4">STR3</strain>
    </source>
</reference>
<protein>
    <submittedName>
        <fullName evidence="3">Peptide ligase PGM1-related protein</fullName>
    </submittedName>
</protein>
<dbReference type="SUPFAM" id="SSF56059">
    <property type="entry name" value="Glutathione synthetase ATP-binding domain-like"/>
    <property type="match status" value="1"/>
</dbReference>
<keyword evidence="1" id="KW-0067">ATP-binding</keyword>
<evidence type="ECO:0000313" key="4">
    <source>
        <dbReference type="Proteomes" id="UP001204524"/>
    </source>
</evidence>